<dbReference type="PANTHER" id="PTHR11240:SF22">
    <property type="entry name" value="RIBONUCLEASE T2"/>
    <property type="match status" value="1"/>
</dbReference>
<organism evidence="4 5">
    <name type="scientific">Sphingomonas gilva</name>
    <dbReference type="NCBI Taxonomy" id="2305907"/>
    <lineage>
        <taxon>Bacteria</taxon>
        <taxon>Pseudomonadati</taxon>
        <taxon>Pseudomonadota</taxon>
        <taxon>Alphaproteobacteria</taxon>
        <taxon>Sphingomonadales</taxon>
        <taxon>Sphingomonadaceae</taxon>
        <taxon>Sphingomonas</taxon>
    </lineage>
</organism>
<dbReference type="InterPro" id="IPR018188">
    <property type="entry name" value="RNase_T2_His_AS_1"/>
</dbReference>
<dbReference type="GO" id="GO:0033897">
    <property type="term" value="F:ribonuclease T2 activity"/>
    <property type="evidence" value="ECO:0007669"/>
    <property type="project" value="InterPro"/>
</dbReference>
<proteinExistence type="inferred from homology"/>
<evidence type="ECO:0000256" key="1">
    <source>
        <dbReference type="ARBA" id="ARBA00007469"/>
    </source>
</evidence>
<dbReference type="PROSITE" id="PS00531">
    <property type="entry name" value="RNASE_T2_2"/>
    <property type="match status" value="1"/>
</dbReference>
<name>A0A396RSS9_9SPHN</name>
<dbReference type="RefSeq" id="WP_118864160.1">
    <property type="nucleotide sequence ID" value="NZ_QWLV01000004.1"/>
</dbReference>
<dbReference type="OrthoDB" id="4720638at2"/>
<keyword evidence="5" id="KW-1185">Reference proteome</keyword>
<comment type="similarity">
    <text evidence="1 2">Belongs to the RNase T2 family.</text>
</comment>
<comment type="caution">
    <text evidence="4">The sequence shown here is derived from an EMBL/GenBank/DDBJ whole genome shotgun (WGS) entry which is preliminary data.</text>
</comment>
<dbReference type="AlphaFoldDB" id="A0A396RSS9"/>
<dbReference type="PROSITE" id="PS00530">
    <property type="entry name" value="RNASE_T2_1"/>
    <property type="match status" value="1"/>
</dbReference>
<dbReference type="InterPro" id="IPR036430">
    <property type="entry name" value="RNase_T2-like_sf"/>
</dbReference>
<protein>
    <submittedName>
        <fullName evidence="4">Ribonuclease T(2)</fullName>
    </submittedName>
</protein>
<evidence type="ECO:0000256" key="2">
    <source>
        <dbReference type="RuleBase" id="RU004328"/>
    </source>
</evidence>
<evidence type="ECO:0000256" key="3">
    <source>
        <dbReference type="SAM" id="SignalP"/>
    </source>
</evidence>
<reference evidence="4 5" key="1">
    <citation type="submission" date="2018-08" db="EMBL/GenBank/DDBJ databases">
        <title>The multiple taxonomic identification of Sphingomonas gilva.</title>
        <authorList>
            <person name="Zhu D."/>
            <person name="Zheng S."/>
        </authorList>
    </citation>
    <scope>NUCLEOTIDE SEQUENCE [LARGE SCALE GENOMIC DNA]</scope>
    <source>
        <strain evidence="4 5">ZDH117</strain>
    </source>
</reference>
<dbReference type="GO" id="GO:0003723">
    <property type="term" value="F:RNA binding"/>
    <property type="evidence" value="ECO:0007669"/>
    <property type="project" value="InterPro"/>
</dbReference>
<dbReference type="EMBL" id="QWLV01000004">
    <property type="protein sequence ID" value="RHW17413.1"/>
    <property type="molecule type" value="Genomic_DNA"/>
</dbReference>
<dbReference type="SUPFAM" id="SSF55895">
    <property type="entry name" value="Ribonuclease Rh-like"/>
    <property type="match status" value="1"/>
</dbReference>
<evidence type="ECO:0000313" key="4">
    <source>
        <dbReference type="EMBL" id="RHW17413.1"/>
    </source>
</evidence>
<sequence length="233" mass="26326">MRWLAIGLVVLPAPVFAQTLSCPIPREIPRPYVERVPDDEEPVVRPVTGYVLALSWSPQYCRGRATRPRERLQCRDGRFGFVLHGLWPQAAGGANPRWCAYAPRLPEALIRENLCISPSAQLIQHQWAKHGTCATTDARDYLRASKKLYAKLRYPDMASLARRGTTVAGFRRAFARANRWLPEASLGVATTRDDYLVEVKICLDAAFRPRRCNAYDRGRNASRPLRIRAAGRS</sequence>
<keyword evidence="3" id="KW-0732">Signal</keyword>
<dbReference type="GO" id="GO:0006401">
    <property type="term" value="P:RNA catabolic process"/>
    <property type="evidence" value="ECO:0007669"/>
    <property type="project" value="TreeGrafter"/>
</dbReference>
<dbReference type="PANTHER" id="PTHR11240">
    <property type="entry name" value="RIBONUCLEASE T2"/>
    <property type="match status" value="1"/>
</dbReference>
<dbReference type="Proteomes" id="UP000266693">
    <property type="component" value="Unassembled WGS sequence"/>
</dbReference>
<feature type="signal peptide" evidence="3">
    <location>
        <begin position="1"/>
        <end position="17"/>
    </location>
</feature>
<dbReference type="Gene3D" id="3.90.730.10">
    <property type="entry name" value="Ribonuclease T2-like"/>
    <property type="match status" value="1"/>
</dbReference>
<dbReference type="InterPro" id="IPR001568">
    <property type="entry name" value="RNase_T2-like"/>
</dbReference>
<evidence type="ECO:0000313" key="5">
    <source>
        <dbReference type="Proteomes" id="UP000266693"/>
    </source>
</evidence>
<dbReference type="InterPro" id="IPR033130">
    <property type="entry name" value="RNase_T2_His_AS_2"/>
</dbReference>
<gene>
    <name evidence="4" type="ORF">D1610_10630</name>
</gene>
<accession>A0A396RSS9</accession>
<dbReference type="Pfam" id="PF00445">
    <property type="entry name" value="Ribonuclease_T2"/>
    <property type="match status" value="1"/>
</dbReference>
<feature type="chain" id="PRO_5017191643" evidence="3">
    <location>
        <begin position="18"/>
        <end position="233"/>
    </location>
</feature>